<feature type="non-terminal residue" evidence="2">
    <location>
        <position position="1"/>
    </location>
</feature>
<gene>
    <name evidence="2" type="ORF">MCOS_LOCUS1291</name>
</gene>
<dbReference type="InterPro" id="IPR050618">
    <property type="entry name" value="Ubq-SigPath_Reg"/>
</dbReference>
<dbReference type="Gene3D" id="2.60.120.920">
    <property type="match status" value="1"/>
</dbReference>
<dbReference type="PANTHER" id="PTHR12864">
    <property type="entry name" value="RAN BINDING PROTEIN 9-RELATED"/>
    <property type="match status" value="1"/>
</dbReference>
<keyword evidence="3" id="KW-1185">Reference proteome</keyword>
<dbReference type="Proteomes" id="UP000267029">
    <property type="component" value="Unassembled WGS sequence"/>
</dbReference>
<feature type="domain" description="SPRY" evidence="1">
    <location>
        <begin position="73"/>
        <end position="110"/>
    </location>
</feature>
<dbReference type="STRING" id="53468.A0A0R3U3V5"/>
<evidence type="ECO:0000313" key="3">
    <source>
        <dbReference type="Proteomes" id="UP000267029"/>
    </source>
</evidence>
<dbReference type="OrthoDB" id="6284078at2759"/>
<accession>A0A0R3U3V5</accession>
<dbReference type="AlphaFoldDB" id="A0A0R3U3V5"/>
<dbReference type="InterPro" id="IPR043136">
    <property type="entry name" value="B30.2/SPRY_sf"/>
</dbReference>
<protein>
    <recommendedName>
        <fullName evidence="1">SPRY domain-containing protein</fullName>
    </recommendedName>
</protein>
<proteinExistence type="predicted"/>
<name>A0A0R3U3V5_MESCO</name>
<organism evidence="2 3">
    <name type="scientific">Mesocestoides corti</name>
    <name type="common">Flatworm</name>
    <dbReference type="NCBI Taxonomy" id="53468"/>
    <lineage>
        <taxon>Eukaryota</taxon>
        <taxon>Metazoa</taxon>
        <taxon>Spiralia</taxon>
        <taxon>Lophotrochozoa</taxon>
        <taxon>Platyhelminthes</taxon>
        <taxon>Cestoda</taxon>
        <taxon>Eucestoda</taxon>
        <taxon>Cyclophyllidea</taxon>
        <taxon>Mesocestoididae</taxon>
        <taxon>Mesocestoides</taxon>
    </lineage>
</organism>
<dbReference type="EMBL" id="UXSR01000152">
    <property type="protein sequence ID" value="VDD75288.1"/>
    <property type="molecule type" value="Genomic_DNA"/>
</dbReference>
<sequence length="238" mass="26922">FKKNFNYAKNYDLVFFSDVRPPSHKDPTVLRVVTDHPIPLCCSLYYYEVNVCAKSQCGNTGRISLYNRSNTSSDDEDSLCGPTFGEGDVIGCGLNFVSNSVFFTRNGIIVCSSSVRQKLVSSIAYLIIISVFEVYLRQMYPCVNFNFSSHHHRIFSYCLPTLKVSDKNVVLVPYSYHAEHVTRARRPLKVTEALVLPHEHFTHSPKPSALASTVLQSDPYLVLTVAFARSCQRLNRFC</sequence>
<reference evidence="2 3" key="1">
    <citation type="submission" date="2018-10" db="EMBL/GenBank/DDBJ databases">
        <authorList>
            <consortium name="Pathogen Informatics"/>
        </authorList>
    </citation>
    <scope>NUCLEOTIDE SEQUENCE [LARGE SCALE GENOMIC DNA]</scope>
</reference>
<evidence type="ECO:0000313" key="2">
    <source>
        <dbReference type="EMBL" id="VDD75288.1"/>
    </source>
</evidence>
<dbReference type="Pfam" id="PF00622">
    <property type="entry name" value="SPRY"/>
    <property type="match status" value="1"/>
</dbReference>
<evidence type="ECO:0000259" key="1">
    <source>
        <dbReference type="Pfam" id="PF00622"/>
    </source>
</evidence>
<dbReference type="InterPro" id="IPR003877">
    <property type="entry name" value="SPRY_dom"/>
</dbReference>